<reference evidence="3" key="2">
    <citation type="journal article" date="2021" name="PeerJ">
        <title>Extensive microbial diversity within the chicken gut microbiome revealed by metagenomics and culture.</title>
        <authorList>
            <person name="Gilroy R."/>
            <person name="Ravi A."/>
            <person name="Getino M."/>
            <person name="Pursley I."/>
            <person name="Horton D.L."/>
            <person name="Alikhan N.F."/>
            <person name="Baker D."/>
            <person name="Gharbi K."/>
            <person name="Hall N."/>
            <person name="Watson M."/>
            <person name="Adriaenssens E.M."/>
            <person name="Foster-Nyarko E."/>
            <person name="Jarju S."/>
            <person name="Secka A."/>
            <person name="Antonio M."/>
            <person name="Oren A."/>
            <person name="Chaudhuri R.R."/>
            <person name="La Ragione R."/>
            <person name="Hildebrand F."/>
            <person name="Pallen M.J."/>
        </authorList>
    </citation>
    <scope>NUCLEOTIDE SEQUENCE</scope>
    <source>
        <strain evidence="3">10532</strain>
    </source>
</reference>
<dbReference type="Pfam" id="PF05036">
    <property type="entry name" value="SPOR"/>
    <property type="match status" value="1"/>
</dbReference>
<sequence>MNIKKIFTVLVILSGFTFLWGKIPDFSGIRISEKAEQVLKEMENLPVEQWEVFFDKQIKEAGTPEDKFVFSVKKAVFLETRGEYKKAAEAYYDAAFAGSNRNDLCLVFAAKNILQEGDFKTAREYLDPVLLTSGNQEILAYGRFISALVILNENQKEGIKLLETYSGSQEMKDFEPAILFLLWYIDDDKESAARLTENYPQSPEAQIIKGNSQIMASSFWYFMPRKTVAALKAPEKPGKTAEKDFFKDKSKTTGSKNDIEETVSSQGRDSGTESKKVVFRQTGFFKNKDYAEALETELIEKGFDARIRETKRQSGNVYYAVIIPEDPDDQQQIENKLKNLGYESAPLFE</sequence>
<dbReference type="AlphaFoldDB" id="A0A9D9HPU6"/>
<feature type="compositionally biased region" description="Basic and acidic residues" evidence="1">
    <location>
        <begin position="240"/>
        <end position="251"/>
    </location>
</feature>
<organism evidence="3 4">
    <name type="scientific">Candidatus Gallitreponema excrementavium</name>
    <dbReference type="NCBI Taxonomy" id="2840840"/>
    <lineage>
        <taxon>Bacteria</taxon>
        <taxon>Pseudomonadati</taxon>
        <taxon>Spirochaetota</taxon>
        <taxon>Spirochaetia</taxon>
        <taxon>Spirochaetales</taxon>
        <taxon>Candidatus Gallitreponema</taxon>
    </lineage>
</organism>
<gene>
    <name evidence="3" type="ORF">IAA81_05460</name>
</gene>
<dbReference type="Proteomes" id="UP000823638">
    <property type="component" value="Unassembled WGS sequence"/>
</dbReference>
<evidence type="ECO:0000313" key="3">
    <source>
        <dbReference type="EMBL" id="MBO8457659.1"/>
    </source>
</evidence>
<feature type="domain" description="SPOR" evidence="2">
    <location>
        <begin position="281"/>
        <end position="342"/>
    </location>
</feature>
<dbReference type="GO" id="GO:0042834">
    <property type="term" value="F:peptidoglycan binding"/>
    <property type="evidence" value="ECO:0007669"/>
    <property type="project" value="InterPro"/>
</dbReference>
<reference evidence="3" key="1">
    <citation type="submission" date="2020-10" db="EMBL/GenBank/DDBJ databases">
        <authorList>
            <person name="Gilroy R."/>
        </authorList>
    </citation>
    <scope>NUCLEOTIDE SEQUENCE</scope>
    <source>
        <strain evidence="3">10532</strain>
    </source>
</reference>
<dbReference type="InterPro" id="IPR036680">
    <property type="entry name" value="SPOR-like_sf"/>
</dbReference>
<evidence type="ECO:0000256" key="1">
    <source>
        <dbReference type="SAM" id="MobiDB-lite"/>
    </source>
</evidence>
<dbReference type="SUPFAM" id="SSF110997">
    <property type="entry name" value="Sporulation related repeat"/>
    <property type="match status" value="1"/>
</dbReference>
<dbReference type="InterPro" id="IPR007730">
    <property type="entry name" value="SPOR-like_dom"/>
</dbReference>
<feature type="compositionally biased region" description="Polar residues" evidence="1">
    <location>
        <begin position="252"/>
        <end position="269"/>
    </location>
</feature>
<evidence type="ECO:0000259" key="2">
    <source>
        <dbReference type="Pfam" id="PF05036"/>
    </source>
</evidence>
<dbReference type="Gene3D" id="3.30.70.1070">
    <property type="entry name" value="Sporulation related repeat"/>
    <property type="match status" value="1"/>
</dbReference>
<feature type="region of interest" description="Disordered" evidence="1">
    <location>
        <begin position="240"/>
        <end position="272"/>
    </location>
</feature>
<proteinExistence type="predicted"/>
<name>A0A9D9HPU6_9SPIR</name>
<accession>A0A9D9HPU6</accession>
<dbReference type="EMBL" id="JADIMM010000071">
    <property type="protein sequence ID" value="MBO8457659.1"/>
    <property type="molecule type" value="Genomic_DNA"/>
</dbReference>
<protein>
    <submittedName>
        <fullName evidence="3">SPOR domain-containing protein</fullName>
    </submittedName>
</protein>
<evidence type="ECO:0000313" key="4">
    <source>
        <dbReference type="Proteomes" id="UP000823638"/>
    </source>
</evidence>
<comment type="caution">
    <text evidence="3">The sequence shown here is derived from an EMBL/GenBank/DDBJ whole genome shotgun (WGS) entry which is preliminary data.</text>
</comment>